<dbReference type="PANTHER" id="PTHR40279">
    <property type="entry name" value="PQQC-LIKE PROTEIN"/>
    <property type="match status" value="1"/>
</dbReference>
<reference evidence="4 7" key="2">
    <citation type="submission" date="2020-08" db="EMBL/GenBank/DDBJ databases">
        <title>Genomic Encyclopedia of Type Strains, Phase IV (KMG-IV): sequencing the most valuable type-strain genomes for metagenomic binning, comparative biology and taxonomic classification.</title>
        <authorList>
            <person name="Goeker M."/>
        </authorList>
    </citation>
    <scope>NUCLEOTIDE SEQUENCE [LARGE SCALE GENOMIC DNA]</scope>
    <source>
        <strain evidence="4 7">DSM 12421</strain>
    </source>
</reference>
<organism evidence="5 6">
    <name type="scientific">Sulfurisphaera ohwakuensis</name>
    <dbReference type="NCBI Taxonomy" id="69656"/>
    <lineage>
        <taxon>Archaea</taxon>
        <taxon>Thermoproteota</taxon>
        <taxon>Thermoprotei</taxon>
        <taxon>Sulfolobales</taxon>
        <taxon>Sulfolobaceae</taxon>
        <taxon>Sulfurisphaera</taxon>
    </lineage>
</organism>
<dbReference type="Pfam" id="PF03070">
    <property type="entry name" value="TENA_THI-4"/>
    <property type="match status" value="1"/>
</dbReference>
<evidence type="ECO:0000256" key="1">
    <source>
        <dbReference type="ARBA" id="ARBA00023002"/>
    </source>
</evidence>
<protein>
    <submittedName>
        <fullName evidence="4">Pyrroloquinoline-quinone synthase</fullName>
        <ecNumber evidence="4">1.3.3.11</ecNumber>
    </submittedName>
    <submittedName>
        <fullName evidence="5">TenA family transcriptional regulator</fullName>
    </submittedName>
</protein>
<keyword evidence="1 4" id="KW-0560">Oxidoreductase</keyword>
<dbReference type="Proteomes" id="UP000427373">
    <property type="component" value="Chromosome"/>
</dbReference>
<evidence type="ECO:0000313" key="7">
    <source>
        <dbReference type="Proteomes" id="UP000582213"/>
    </source>
</evidence>
<accession>A0A650CL35</accession>
<dbReference type="EMBL" id="CP045484">
    <property type="protein sequence ID" value="QGR18187.1"/>
    <property type="molecule type" value="Genomic_DNA"/>
</dbReference>
<dbReference type="GeneID" id="42802390"/>
<sequence length="301" mass="35349">MPICPSCEIKFNNWYDVAEHIDLMANKRSDKSHVMWLNRNLSIKRLSKEELAKKLEDYFSTPEGLGMWIRKRFIEKFYGENPHPFILAMQKPTRGVLLGYVIEHQHFLKNWVKVLSSIVFKTDKDEVVEYELENIAVEFIGYKGRPSHYELLLRMGESLGMSREKILNTQPLPDTQFAINTWRRIAEEKHWLITMACMHSLELVADRSLRNYGAKLHYFDPQILTSDEYSQAVKDFLREGYEADVSHAGEALHLVEKYAKGIEEEIQINVLKSFDAFSKYLFARLERGIELEPQLMRVITR</sequence>
<evidence type="ECO:0000313" key="6">
    <source>
        <dbReference type="Proteomes" id="UP000427373"/>
    </source>
</evidence>
<dbReference type="EC" id="1.3.3.11" evidence="4"/>
<dbReference type="InterPro" id="IPR039068">
    <property type="entry name" value="PqqC-like"/>
</dbReference>
<dbReference type="RefSeq" id="WP_156015675.1">
    <property type="nucleotide sequence ID" value="NZ_CP045484.1"/>
</dbReference>
<dbReference type="Proteomes" id="UP000582213">
    <property type="component" value="Unassembled WGS sequence"/>
</dbReference>
<dbReference type="InterPro" id="IPR032553">
    <property type="entry name" value="UCP032676_Znf-C2H2"/>
</dbReference>
<dbReference type="GO" id="GO:0033732">
    <property type="term" value="F:pyrroloquinoline-quinone synthase activity"/>
    <property type="evidence" value="ECO:0007669"/>
    <property type="project" value="UniProtKB-EC"/>
</dbReference>
<evidence type="ECO:0000313" key="4">
    <source>
        <dbReference type="EMBL" id="MBB5254290.1"/>
    </source>
</evidence>
<feature type="domain" description="Thiaminase-2/PQQC" evidence="2">
    <location>
        <begin position="68"/>
        <end position="284"/>
    </location>
</feature>
<dbReference type="InterPro" id="IPR016084">
    <property type="entry name" value="Haem_Oase-like_multi-hlx"/>
</dbReference>
<dbReference type="AlphaFoldDB" id="A0A650CL35"/>
<feature type="domain" description="UCP032676 C2H2 type zinc-finger" evidence="3">
    <location>
        <begin position="1"/>
        <end position="60"/>
    </location>
</feature>
<dbReference type="Pfam" id="PF16293">
    <property type="entry name" value="zf-C2H2_9"/>
    <property type="match status" value="1"/>
</dbReference>
<evidence type="ECO:0000259" key="3">
    <source>
        <dbReference type="Pfam" id="PF16293"/>
    </source>
</evidence>
<dbReference type="InterPro" id="IPR004305">
    <property type="entry name" value="Thiaminase-2/PQQC"/>
</dbReference>
<evidence type="ECO:0000313" key="5">
    <source>
        <dbReference type="EMBL" id="QGR18187.1"/>
    </source>
</evidence>
<evidence type="ECO:0000259" key="2">
    <source>
        <dbReference type="Pfam" id="PF03070"/>
    </source>
</evidence>
<dbReference type="SUPFAM" id="SSF48613">
    <property type="entry name" value="Heme oxygenase-like"/>
    <property type="match status" value="1"/>
</dbReference>
<reference evidence="5 6" key="1">
    <citation type="submission" date="2019-10" db="EMBL/GenBank/DDBJ databases">
        <title>Genome Sequences from Six Type Strain Members of the Archaeal Family Sulfolobaceae: Acidianus ambivalens, Acidianus infernus, Metallosphaera prunae, Stygiolobus azoricus, Sulfolobus metallicus, and Sulfurisphaera ohwakuensis.</title>
        <authorList>
            <person name="Counts J.A."/>
            <person name="Kelly R.M."/>
        </authorList>
    </citation>
    <scope>NUCLEOTIDE SEQUENCE [LARGE SCALE GENOMIC DNA]</scope>
    <source>
        <strain evidence="5 6">TA-1</strain>
    </source>
</reference>
<name>A0A650CL35_SULOH</name>
<dbReference type="EMBL" id="JACHFY010000013">
    <property type="protein sequence ID" value="MBB5254290.1"/>
    <property type="molecule type" value="Genomic_DNA"/>
</dbReference>
<proteinExistence type="predicted"/>
<dbReference type="PIRSF" id="PIRSF032676">
    <property type="entry name" value="UCP032676_PQQC"/>
    <property type="match status" value="1"/>
</dbReference>
<gene>
    <name evidence="5" type="ORF">D1869_14055</name>
    <name evidence="4" type="ORF">HNQ62_002064</name>
</gene>
<dbReference type="Gene3D" id="1.20.910.10">
    <property type="entry name" value="Heme oxygenase-like"/>
    <property type="match status" value="1"/>
</dbReference>
<keyword evidence="6" id="KW-1185">Reference proteome</keyword>
<dbReference type="InterPro" id="IPR017004">
    <property type="entry name" value="UCP032676_PqqC"/>
</dbReference>
<dbReference type="PANTHER" id="PTHR40279:SF3">
    <property type="entry name" value="4-AMINOBENZOATE SYNTHASE"/>
    <property type="match status" value="1"/>
</dbReference>
<dbReference type="KEGG" id="soh:D1869_14055"/>
<dbReference type="OrthoDB" id="56558at2157"/>